<sequence length="58" mass="6927">MFKTLEGISDITVVYDGNKTYQLKKSPFHRKKRQFFKRCQRKLTKCNQIQLNETESDG</sequence>
<name>F3PTF5_9BACE</name>
<dbReference type="STRING" id="763034.HMPREF9446_02023"/>
<reference evidence="1 2" key="1">
    <citation type="submission" date="2011-02" db="EMBL/GenBank/DDBJ databases">
        <authorList>
            <person name="Weinstock G."/>
            <person name="Sodergren E."/>
            <person name="Clifton S."/>
            <person name="Fulton L."/>
            <person name="Fulton B."/>
            <person name="Courtney L."/>
            <person name="Fronick C."/>
            <person name="Harrison M."/>
            <person name="Strong C."/>
            <person name="Farmer C."/>
            <person name="Delahaunty K."/>
            <person name="Markovic C."/>
            <person name="Hall O."/>
            <person name="Minx P."/>
            <person name="Tomlinson C."/>
            <person name="Mitreva M."/>
            <person name="Hou S."/>
            <person name="Chen J."/>
            <person name="Wollam A."/>
            <person name="Pepin K.H."/>
            <person name="Johnson M."/>
            <person name="Bhonagiri V."/>
            <person name="Zhang X."/>
            <person name="Suruliraj S."/>
            <person name="Warren W."/>
            <person name="Chinwalla A."/>
            <person name="Mardis E.R."/>
            <person name="Wilson R.K."/>
        </authorList>
    </citation>
    <scope>NUCLEOTIDE SEQUENCE [LARGE SCALE GENOMIC DNA]</scope>
    <source>
        <strain evidence="1 2">YIT 12057</strain>
    </source>
</reference>
<evidence type="ECO:0000313" key="1">
    <source>
        <dbReference type="EMBL" id="EGF56880.1"/>
    </source>
</evidence>
<dbReference type="Proteomes" id="UP000003416">
    <property type="component" value="Unassembled WGS sequence"/>
</dbReference>
<protein>
    <submittedName>
        <fullName evidence="1">Conserved domain protein</fullName>
    </submittedName>
</protein>
<accession>F3PTF5</accession>
<gene>
    <name evidence="1" type="ORF">HMPREF9446_02023</name>
</gene>
<proteinExistence type="predicted"/>
<keyword evidence="2" id="KW-1185">Reference proteome</keyword>
<dbReference type="EMBL" id="AFBN01000036">
    <property type="protein sequence ID" value="EGF56880.1"/>
    <property type="molecule type" value="Genomic_DNA"/>
</dbReference>
<organism evidence="1 2">
    <name type="scientific">Bacteroides fluxus YIT 12057</name>
    <dbReference type="NCBI Taxonomy" id="763034"/>
    <lineage>
        <taxon>Bacteria</taxon>
        <taxon>Pseudomonadati</taxon>
        <taxon>Bacteroidota</taxon>
        <taxon>Bacteroidia</taxon>
        <taxon>Bacteroidales</taxon>
        <taxon>Bacteroidaceae</taxon>
        <taxon>Bacteroides</taxon>
    </lineage>
</organism>
<evidence type="ECO:0000313" key="2">
    <source>
        <dbReference type="Proteomes" id="UP000003416"/>
    </source>
</evidence>
<comment type="caution">
    <text evidence="1">The sequence shown here is derived from an EMBL/GenBank/DDBJ whole genome shotgun (WGS) entry which is preliminary data.</text>
</comment>
<dbReference type="AlphaFoldDB" id="F3PTF5"/>
<dbReference type="HOGENOM" id="CLU_2969750_0_0_10"/>